<dbReference type="AlphaFoldDB" id="A0A1G8BUE3"/>
<keyword evidence="6 10" id="KW-0732">Signal</keyword>
<dbReference type="CDD" id="cd16325">
    <property type="entry name" value="LolA"/>
    <property type="match status" value="1"/>
</dbReference>
<dbReference type="PANTHER" id="PTHR35869">
    <property type="entry name" value="OUTER-MEMBRANE LIPOPROTEIN CARRIER PROTEIN"/>
    <property type="match status" value="1"/>
</dbReference>
<name>A0A1G8BUE3_9RHOO</name>
<dbReference type="GO" id="GO:0042597">
    <property type="term" value="C:periplasmic space"/>
    <property type="evidence" value="ECO:0007669"/>
    <property type="project" value="UniProtKB-SubCell"/>
</dbReference>
<dbReference type="SUPFAM" id="SSF89392">
    <property type="entry name" value="Prokaryotic lipoproteins and lipoprotein localization factors"/>
    <property type="match status" value="1"/>
</dbReference>
<keyword evidence="12" id="KW-1185">Reference proteome</keyword>
<dbReference type="PANTHER" id="PTHR35869:SF1">
    <property type="entry name" value="OUTER-MEMBRANE LIPOPROTEIN CARRIER PROTEIN"/>
    <property type="match status" value="1"/>
</dbReference>
<keyword evidence="5 10" id="KW-0813">Transport</keyword>
<dbReference type="HAMAP" id="MF_00240">
    <property type="entry name" value="LolA"/>
    <property type="match status" value="1"/>
</dbReference>
<evidence type="ECO:0000256" key="7">
    <source>
        <dbReference type="ARBA" id="ARBA00022764"/>
    </source>
</evidence>
<dbReference type="Pfam" id="PF03548">
    <property type="entry name" value="LolA"/>
    <property type="match status" value="1"/>
</dbReference>
<keyword evidence="9 10" id="KW-0143">Chaperone</keyword>
<evidence type="ECO:0000256" key="6">
    <source>
        <dbReference type="ARBA" id="ARBA00022729"/>
    </source>
</evidence>
<sequence length="207" mass="22827" precursor="true">MRKLWCVLALLLVSQGAAAGAIERLHQFLDSTRTLRAGFTQIVVAKNGKRPQQSSGVMIFVRPGKFRWQIEKPYSQLLVGDGEKIWIYDPDLRQVTVKKAGQALGGTPASLLAGESGGKATLERNFSLREAGEREGLEWVEALPKTQESGFEKLRLGFAGSELKAMELFDNFGQTTSLYFENLERNPSIAPSLLRFTPPSGVDVISE</sequence>
<dbReference type="InterPro" id="IPR018323">
    <property type="entry name" value="OM_lipoprot_carrier_LolA_Pbac"/>
</dbReference>
<keyword evidence="7 10" id="KW-0574">Periplasm</keyword>
<keyword evidence="8 10" id="KW-0653">Protein transport</keyword>
<reference evidence="11 12" key="1">
    <citation type="submission" date="2016-10" db="EMBL/GenBank/DDBJ databases">
        <authorList>
            <person name="de Groot N.N."/>
        </authorList>
    </citation>
    <scope>NUCLEOTIDE SEQUENCE [LARGE SCALE GENOMIC DNA]</scope>
    <source>
        <strain evidence="11 12">DSM 5885</strain>
    </source>
</reference>
<organism evidence="11 12">
    <name type="scientific">Propionivibrio dicarboxylicus</name>
    <dbReference type="NCBI Taxonomy" id="83767"/>
    <lineage>
        <taxon>Bacteria</taxon>
        <taxon>Pseudomonadati</taxon>
        <taxon>Pseudomonadota</taxon>
        <taxon>Betaproteobacteria</taxon>
        <taxon>Rhodocyclales</taxon>
        <taxon>Rhodocyclaceae</taxon>
        <taxon>Propionivibrio</taxon>
    </lineage>
</organism>
<evidence type="ECO:0000313" key="11">
    <source>
        <dbReference type="EMBL" id="SDH36825.1"/>
    </source>
</evidence>
<evidence type="ECO:0000256" key="5">
    <source>
        <dbReference type="ARBA" id="ARBA00022448"/>
    </source>
</evidence>
<dbReference type="Proteomes" id="UP000198607">
    <property type="component" value="Unassembled WGS sequence"/>
</dbReference>
<dbReference type="OrthoDB" id="9787361at2"/>
<evidence type="ECO:0000256" key="1">
    <source>
        <dbReference type="ARBA" id="ARBA00004418"/>
    </source>
</evidence>
<dbReference type="GO" id="GO:0042953">
    <property type="term" value="P:lipoprotein transport"/>
    <property type="evidence" value="ECO:0007669"/>
    <property type="project" value="InterPro"/>
</dbReference>
<dbReference type="InterPro" id="IPR029046">
    <property type="entry name" value="LolA/LolB/LppX"/>
</dbReference>
<keyword evidence="11" id="KW-0449">Lipoprotein</keyword>
<dbReference type="GO" id="GO:0044874">
    <property type="term" value="P:lipoprotein localization to outer membrane"/>
    <property type="evidence" value="ECO:0007669"/>
    <property type="project" value="UniProtKB-UniRule"/>
</dbReference>
<evidence type="ECO:0000256" key="10">
    <source>
        <dbReference type="HAMAP-Rule" id="MF_00240"/>
    </source>
</evidence>
<dbReference type="STRING" id="83767.SAMN05660652_01598"/>
<proteinExistence type="inferred from homology"/>
<comment type="similarity">
    <text evidence="2 10">Belongs to the LolA family.</text>
</comment>
<feature type="chain" id="PRO_5011803283" description="Outer-membrane lipoprotein carrier protein" evidence="10">
    <location>
        <begin position="20"/>
        <end position="207"/>
    </location>
</feature>
<evidence type="ECO:0000256" key="4">
    <source>
        <dbReference type="ARBA" id="ARBA00014035"/>
    </source>
</evidence>
<comment type="function">
    <text evidence="10">Participates in the translocation of lipoproteins from the inner membrane to the outer membrane. Only forms a complex with a lipoprotein if the residue after the N-terminal Cys is not an aspartate (The Asp acts as a targeting signal to indicate that the lipoprotein should stay in the inner membrane).</text>
</comment>
<dbReference type="EMBL" id="FNCY01000005">
    <property type="protein sequence ID" value="SDH36825.1"/>
    <property type="molecule type" value="Genomic_DNA"/>
</dbReference>
<evidence type="ECO:0000256" key="2">
    <source>
        <dbReference type="ARBA" id="ARBA00007615"/>
    </source>
</evidence>
<protein>
    <recommendedName>
        <fullName evidence="4 10">Outer-membrane lipoprotein carrier protein</fullName>
    </recommendedName>
</protein>
<evidence type="ECO:0000256" key="9">
    <source>
        <dbReference type="ARBA" id="ARBA00023186"/>
    </source>
</evidence>
<gene>
    <name evidence="10" type="primary">lolA</name>
    <name evidence="11" type="ORF">SAMN05660652_01598</name>
</gene>
<evidence type="ECO:0000313" key="12">
    <source>
        <dbReference type="Proteomes" id="UP000198607"/>
    </source>
</evidence>
<feature type="signal peptide" evidence="10">
    <location>
        <begin position="1"/>
        <end position="19"/>
    </location>
</feature>
<dbReference type="Gene3D" id="2.50.20.10">
    <property type="entry name" value="Lipoprotein localisation LolA/LolB/LppX"/>
    <property type="match status" value="1"/>
</dbReference>
<accession>A0A1G8BUE3</accession>
<comment type="subunit">
    <text evidence="3 10">Monomer.</text>
</comment>
<dbReference type="RefSeq" id="WP_091936329.1">
    <property type="nucleotide sequence ID" value="NZ_FNCY01000005.1"/>
</dbReference>
<evidence type="ECO:0000256" key="8">
    <source>
        <dbReference type="ARBA" id="ARBA00022927"/>
    </source>
</evidence>
<dbReference type="InterPro" id="IPR004564">
    <property type="entry name" value="OM_lipoprot_carrier_LolA-like"/>
</dbReference>
<dbReference type="NCBIfam" id="TIGR00547">
    <property type="entry name" value="lolA"/>
    <property type="match status" value="1"/>
</dbReference>
<comment type="subcellular location">
    <subcellularLocation>
        <location evidence="1 10">Periplasm</location>
    </subcellularLocation>
</comment>
<evidence type="ECO:0000256" key="3">
    <source>
        <dbReference type="ARBA" id="ARBA00011245"/>
    </source>
</evidence>